<evidence type="ECO:0000256" key="2">
    <source>
        <dbReference type="ARBA" id="ARBA00006190"/>
    </source>
</evidence>
<evidence type="ECO:0000256" key="4">
    <source>
        <dbReference type="SAM" id="Coils"/>
    </source>
</evidence>
<evidence type="ECO:0000313" key="7">
    <source>
        <dbReference type="Proteomes" id="UP001255856"/>
    </source>
</evidence>
<dbReference type="GO" id="GO:0005771">
    <property type="term" value="C:multivesicular body"/>
    <property type="evidence" value="ECO:0007669"/>
    <property type="project" value="TreeGrafter"/>
</dbReference>
<reference evidence="6" key="1">
    <citation type="submission" date="2021-01" db="EMBL/GenBank/DDBJ databases">
        <authorList>
            <person name="Eckstrom K.M.E."/>
        </authorList>
    </citation>
    <scope>NUCLEOTIDE SEQUENCE</scope>
    <source>
        <strain evidence="6">UVCC 0001</strain>
    </source>
</reference>
<dbReference type="PANTHER" id="PTHR22761">
    <property type="entry name" value="CHARGED MULTIVESICULAR BODY PROTEIN"/>
    <property type="match status" value="1"/>
</dbReference>
<dbReference type="Gene3D" id="1.10.287.1060">
    <property type="entry name" value="ESAT-6-like"/>
    <property type="match status" value="1"/>
</dbReference>
<dbReference type="Pfam" id="PF03357">
    <property type="entry name" value="Snf7"/>
    <property type="match status" value="1"/>
</dbReference>
<organism evidence="6 7">
    <name type="scientific">Prototheca wickerhamii</name>
    <dbReference type="NCBI Taxonomy" id="3111"/>
    <lineage>
        <taxon>Eukaryota</taxon>
        <taxon>Viridiplantae</taxon>
        <taxon>Chlorophyta</taxon>
        <taxon>core chlorophytes</taxon>
        <taxon>Trebouxiophyceae</taxon>
        <taxon>Chlorellales</taxon>
        <taxon>Chlorellaceae</taxon>
        <taxon>Prototheca</taxon>
    </lineage>
</organism>
<dbReference type="EMBL" id="JASFZW010000012">
    <property type="protein sequence ID" value="KAK2076059.1"/>
    <property type="molecule type" value="Genomic_DNA"/>
</dbReference>
<comment type="subcellular location">
    <subcellularLocation>
        <location evidence="1">Endosome</location>
    </subcellularLocation>
</comment>
<feature type="compositionally biased region" description="Low complexity" evidence="5">
    <location>
        <begin position="192"/>
        <end position="217"/>
    </location>
</feature>
<evidence type="ECO:0000256" key="3">
    <source>
        <dbReference type="ARBA" id="ARBA00022753"/>
    </source>
</evidence>
<gene>
    <name evidence="6" type="ORF">QBZ16_001395</name>
</gene>
<proteinExistence type="inferred from homology"/>
<dbReference type="AlphaFoldDB" id="A0AAD9IFA6"/>
<dbReference type="GO" id="GO:0006900">
    <property type="term" value="P:vesicle budding from membrane"/>
    <property type="evidence" value="ECO:0007669"/>
    <property type="project" value="TreeGrafter"/>
</dbReference>
<feature type="coiled-coil region" evidence="4">
    <location>
        <begin position="69"/>
        <end position="103"/>
    </location>
</feature>
<name>A0AAD9IFA6_PROWI</name>
<feature type="region of interest" description="Disordered" evidence="5">
    <location>
        <begin position="189"/>
        <end position="234"/>
    </location>
</feature>
<dbReference type="InterPro" id="IPR005024">
    <property type="entry name" value="Snf7_fam"/>
</dbReference>
<dbReference type="Proteomes" id="UP001255856">
    <property type="component" value="Unassembled WGS sequence"/>
</dbReference>
<evidence type="ECO:0000313" key="6">
    <source>
        <dbReference type="EMBL" id="KAK2076059.1"/>
    </source>
</evidence>
<feature type="region of interest" description="Disordered" evidence="5">
    <location>
        <begin position="1"/>
        <end position="20"/>
    </location>
</feature>
<dbReference type="GO" id="GO:0032511">
    <property type="term" value="P:late endosome to vacuole transport via multivesicular body sorting pathway"/>
    <property type="evidence" value="ECO:0007669"/>
    <property type="project" value="TreeGrafter"/>
</dbReference>
<comment type="caution">
    <text evidence="6">The sequence shown here is derived from an EMBL/GenBank/DDBJ whole genome shotgun (WGS) entry which is preliminary data.</text>
</comment>
<dbReference type="Gene3D" id="6.10.250.1710">
    <property type="match status" value="1"/>
</dbReference>
<dbReference type="GO" id="GO:0000815">
    <property type="term" value="C:ESCRT III complex"/>
    <property type="evidence" value="ECO:0007669"/>
    <property type="project" value="TreeGrafter"/>
</dbReference>
<evidence type="ECO:0000256" key="5">
    <source>
        <dbReference type="SAM" id="MobiDB-lite"/>
    </source>
</evidence>
<keyword evidence="4" id="KW-0175">Coiled coil</keyword>
<sequence length="234" mass="25971">MFKKLFGNPKAVNGPTVSSTTTTRTVDAIHKLTETEELLVKRRDVLDKKIAIELERARELTRTKNKRGALMALKKKKMYEQQREQLENQILRVSEQQMMLENQRTVVETVDAMRTAATASKRVMTEMKIDDVDKVLDSINEQTEDMRQIQDALGNPIGAAMDLDEDELLGELEELEASELDEQLLEPAAVSAGPARVPQAAAALPAAPARRPAAPAKTPEELELEELQAELAAA</sequence>
<accession>A0AAD9IFA6</accession>
<dbReference type="GO" id="GO:0009898">
    <property type="term" value="C:cytoplasmic side of plasma membrane"/>
    <property type="evidence" value="ECO:0007669"/>
    <property type="project" value="TreeGrafter"/>
</dbReference>
<evidence type="ECO:0000256" key="1">
    <source>
        <dbReference type="ARBA" id="ARBA00004177"/>
    </source>
</evidence>
<comment type="similarity">
    <text evidence="2">Belongs to the SNF7 family.</text>
</comment>
<keyword evidence="3" id="KW-0967">Endosome</keyword>
<dbReference type="PANTHER" id="PTHR22761:SF10">
    <property type="entry name" value="GH13992P"/>
    <property type="match status" value="1"/>
</dbReference>
<protein>
    <submittedName>
        <fullName evidence="6">Uncharacterized protein</fullName>
    </submittedName>
</protein>
<keyword evidence="7" id="KW-1185">Reference proteome</keyword>